<feature type="transmembrane region" description="Helical" evidence="1">
    <location>
        <begin position="43"/>
        <end position="65"/>
    </location>
</feature>
<feature type="non-terminal residue" evidence="2">
    <location>
        <position position="1"/>
    </location>
</feature>
<evidence type="ECO:0000313" key="3">
    <source>
        <dbReference type="Proteomes" id="UP001432027"/>
    </source>
</evidence>
<name>A0AAV5T9U4_9BILA</name>
<evidence type="ECO:0000313" key="2">
    <source>
        <dbReference type="EMBL" id="GMS92089.1"/>
    </source>
</evidence>
<organism evidence="2 3">
    <name type="scientific">Pristionchus entomophagus</name>
    <dbReference type="NCBI Taxonomy" id="358040"/>
    <lineage>
        <taxon>Eukaryota</taxon>
        <taxon>Metazoa</taxon>
        <taxon>Ecdysozoa</taxon>
        <taxon>Nematoda</taxon>
        <taxon>Chromadorea</taxon>
        <taxon>Rhabditida</taxon>
        <taxon>Rhabditina</taxon>
        <taxon>Diplogasteromorpha</taxon>
        <taxon>Diplogasteroidea</taxon>
        <taxon>Neodiplogasteridae</taxon>
        <taxon>Pristionchus</taxon>
    </lineage>
</organism>
<evidence type="ECO:0008006" key="4">
    <source>
        <dbReference type="Google" id="ProtNLM"/>
    </source>
</evidence>
<keyword evidence="1" id="KW-1133">Transmembrane helix</keyword>
<sequence>RSSGAAVYYYLCFVFKFLINSFSNHNLQTPQIPLVTQTRALSLLHTPTLLFIFYFDLLAGVPVFLSVDITWRNVLVVCDNEESTRPVPFLEESDRIYALRIMYLSSGF</sequence>
<protein>
    <recommendedName>
        <fullName evidence="4">G protein-coupled receptor</fullName>
    </recommendedName>
</protein>
<keyword evidence="3" id="KW-1185">Reference proteome</keyword>
<dbReference type="EMBL" id="BTSX01000004">
    <property type="protein sequence ID" value="GMS92089.1"/>
    <property type="molecule type" value="Genomic_DNA"/>
</dbReference>
<reference evidence="2" key="1">
    <citation type="submission" date="2023-10" db="EMBL/GenBank/DDBJ databases">
        <title>Genome assembly of Pristionchus species.</title>
        <authorList>
            <person name="Yoshida K."/>
            <person name="Sommer R.J."/>
        </authorList>
    </citation>
    <scope>NUCLEOTIDE SEQUENCE</scope>
    <source>
        <strain evidence="2">RS0144</strain>
    </source>
</reference>
<keyword evidence="1" id="KW-0472">Membrane</keyword>
<accession>A0AAV5T9U4</accession>
<gene>
    <name evidence="2" type="ORF">PENTCL1PPCAC_14264</name>
</gene>
<evidence type="ECO:0000256" key="1">
    <source>
        <dbReference type="SAM" id="Phobius"/>
    </source>
</evidence>
<feature type="non-terminal residue" evidence="2">
    <location>
        <position position="108"/>
    </location>
</feature>
<feature type="transmembrane region" description="Helical" evidence="1">
    <location>
        <begin position="7"/>
        <end position="23"/>
    </location>
</feature>
<proteinExistence type="predicted"/>
<keyword evidence="1" id="KW-0812">Transmembrane</keyword>
<comment type="caution">
    <text evidence="2">The sequence shown here is derived from an EMBL/GenBank/DDBJ whole genome shotgun (WGS) entry which is preliminary data.</text>
</comment>
<dbReference type="Proteomes" id="UP001432027">
    <property type="component" value="Unassembled WGS sequence"/>
</dbReference>
<dbReference type="AlphaFoldDB" id="A0AAV5T9U4"/>